<dbReference type="STRING" id="44941.A0A397VZ89"/>
<dbReference type="Gene3D" id="1.10.510.10">
    <property type="entry name" value="Transferase(Phosphotransferase) domain 1"/>
    <property type="match status" value="1"/>
</dbReference>
<proteinExistence type="predicted"/>
<comment type="caution">
    <text evidence="3">The sequence shown here is derived from an EMBL/GenBank/DDBJ whole genome shotgun (WGS) entry which is preliminary data.</text>
</comment>
<dbReference type="SUPFAM" id="SSF56112">
    <property type="entry name" value="Protein kinase-like (PK-like)"/>
    <property type="match status" value="1"/>
</dbReference>
<gene>
    <name evidence="3" type="ORF">C2G38_2030028</name>
</gene>
<keyword evidence="3" id="KW-0808">Transferase</keyword>
<dbReference type="Proteomes" id="UP000266673">
    <property type="component" value="Unassembled WGS sequence"/>
</dbReference>
<keyword evidence="1" id="KW-0547">Nucleotide-binding</keyword>
<sequence length="341" mass="39415">MTIVFDYSEKLQSYLNERNIKSFEYSQFNNIELIGEGGFAFVYSAIFREKKYALKRLKGLNLDEKGFKQLRHELELLYITDHSNIVKFYGISEANNNLNKFLIVPGGYFTLVLQLATGGDLRKYLKNKQINGLYKISWTELIRIAKDIILGLMHLHDKNIIHRDLHAKNILMNNDGRALITDFGISKQIKDATTSTSNMCGVAAYIEPQCYLRHNIKPDTKSDIYSLGVLLWELTSGVQPFFNLPDPQIIILISKKKREKSIVNTPSNYVNLYKKCWSSDPNQRPTLNVILRKIDKLLTETTIDFITNKIDQQQFEYPDEDDNLNEDDCCAECENTTDTWV</sequence>
<dbReference type="InterPro" id="IPR011009">
    <property type="entry name" value="Kinase-like_dom_sf"/>
</dbReference>
<evidence type="ECO:0000313" key="4">
    <source>
        <dbReference type="Proteomes" id="UP000266673"/>
    </source>
</evidence>
<dbReference type="PROSITE" id="PS00107">
    <property type="entry name" value="PROTEIN_KINASE_ATP"/>
    <property type="match status" value="1"/>
</dbReference>
<dbReference type="PIRSF" id="PIRSF000654">
    <property type="entry name" value="Integrin-linked_kinase"/>
    <property type="match status" value="1"/>
</dbReference>
<dbReference type="EMBL" id="QKWP01000128">
    <property type="protein sequence ID" value="RIB26647.1"/>
    <property type="molecule type" value="Genomic_DNA"/>
</dbReference>
<evidence type="ECO:0000313" key="3">
    <source>
        <dbReference type="EMBL" id="RIB26647.1"/>
    </source>
</evidence>
<organism evidence="3 4">
    <name type="scientific">Gigaspora rosea</name>
    <dbReference type="NCBI Taxonomy" id="44941"/>
    <lineage>
        <taxon>Eukaryota</taxon>
        <taxon>Fungi</taxon>
        <taxon>Fungi incertae sedis</taxon>
        <taxon>Mucoromycota</taxon>
        <taxon>Glomeromycotina</taxon>
        <taxon>Glomeromycetes</taxon>
        <taxon>Diversisporales</taxon>
        <taxon>Gigasporaceae</taxon>
        <taxon>Gigaspora</taxon>
    </lineage>
</organism>
<accession>A0A397VZ89</accession>
<evidence type="ECO:0000256" key="1">
    <source>
        <dbReference type="PROSITE-ProRule" id="PRU10141"/>
    </source>
</evidence>
<evidence type="ECO:0000259" key="2">
    <source>
        <dbReference type="PROSITE" id="PS50011"/>
    </source>
</evidence>
<dbReference type="Pfam" id="PF07714">
    <property type="entry name" value="PK_Tyr_Ser-Thr"/>
    <property type="match status" value="1"/>
</dbReference>
<dbReference type="PANTHER" id="PTHR44329">
    <property type="entry name" value="SERINE/THREONINE-PROTEIN KINASE TNNI3K-RELATED"/>
    <property type="match status" value="1"/>
</dbReference>
<dbReference type="PRINTS" id="PR00109">
    <property type="entry name" value="TYRKINASE"/>
</dbReference>
<keyword evidence="1" id="KW-0067">ATP-binding</keyword>
<feature type="domain" description="Protein kinase" evidence="2">
    <location>
        <begin position="28"/>
        <end position="298"/>
    </location>
</feature>
<dbReference type="GO" id="GO:0005524">
    <property type="term" value="F:ATP binding"/>
    <property type="evidence" value="ECO:0007669"/>
    <property type="project" value="UniProtKB-UniRule"/>
</dbReference>
<feature type="binding site" evidence="1">
    <location>
        <position position="55"/>
    </location>
    <ligand>
        <name>ATP</name>
        <dbReference type="ChEBI" id="CHEBI:30616"/>
    </ligand>
</feature>
<name>A0A397VZ89_9GLOM</name>
<dbReference type="InterPro" id="IPR017441">
    <property type="entry name" value="Protein_kinase_ATP_BS"/>
</dbReference>
<dbReference type="OrthoDB" id="2449011at2759"/>
<keyword evidence="4" id="KW-1185">Reference proteome</keyword>
<dbReference type="InterPro" id="IPR001245">
    <property type="entry name" value="Ser-Thr/Tyr_kinase_cat_dom"/>
</dbReference>
<dbReference type="AlphaFoldDB" id="A0A397VZ89"/>
<keyword evidence="3" id="KW-0418">Kinase</keyword>
<dbReference type="InterPro" id="IPR000719">
    <property type="entry name" value="Prot_kinase_dom"/>
</dbReference>
<dbReference type="InterPro" id="IPR051681">
    <property type="entry name" value="Ser/Thr_Kinases-Pseudokinases"/>
</dbReference>
<dbReference type="GO" id="GO:0004674">
    <property type="term" value="F:protein serine/threonine kinase activity"/>
    <property type="evidence" value="ECO:0007669"/>
    <property type="project" value="TreeGrafter"/>
</dbReference>
<protein>
    <submittedName>
        <fullName evidence="3">Kinase-like domain-containing protein</fullName>
    </submittedName>
</protein>
<reference evidence="3 4" key="1">
    <citation type="submission" date="2018-06" db="EMBL/GenBank/DDBJ databases">
        <title>Comparative genomics reveals the genomic features of Rhizophagus irregularis, R. cerebriforme, R. diaphanum and Gigaspora rosea, and their symbiotic lifestyle signature.</title>
        <authorList>
            <person name="Morin E."/>
            <person name="San Clemente H."/>
            <person name="Chen E.C.H."/>
            <person name="De La Providencia I."/>
            <person name="Hainaut M."/>
            <person name="Kuo A."/>
            <person name="Kohler A."/>
            <person name="Murat C."/>
            <person name="Tang N."/>
            <person name="Roy S."/>
            <person name="Loubradou J."/>
            <person name="Henrissat B."/>
            <person name="Grigoriev I.V."/>
            <person name="Corradi N."/>
            <person name="Roux C."/>
            <person name="Martin F.M."/>
        </authorList>
    </citation>
    <scope>NUCLEOTIDE SEQUENCE [LARGE SCALE GENOMIC DNA]</scope>
    <source>
        <strain evidence="3 4">DAOM 194757</strain>
    </source>
</reference>
<dbReference type="PROSITE" id="PS50011">
    <property type="entry name" value="PROTEIN_KINASE_DOM"/>
    <property type="match status" value="1"/>
</dbReference>